<evidence type="ECO:0000256" key="1">
    <source>
        <dbReference type="ARBA" id="ARBA00007775"/>
    </source>
</evidence>
<name>A0A3B3QFW0_9TELE</name>
<evidence type="ECO:0000313" key="5">
    <source>
        <dbReference type="Proteomes" id="UP000261540"/>
    </source>
</evidence>
<organism evidence="4 5">
    <name type="scientific">Paramormyrops kingsleyae</name>
    <dbReference type="NCBI Taxonomy" id="1676925"/>
    <lineage>
        <taxon>Eukaryota</taxon>
        <taxon>Metazoa</taxon>
        <taxon>Chordata</taxon>
        <taxon>Craniata</taxon>
        <taxon>Vertebrata</taxon>
        <taxon>Euteleostomi</taxon>
        <taxon>Actinopterygii</taxon>
        <taxon>Neopterygii</taxon>
        <taxon>Teleostei</taxon>
        <taxon>Osteoglossocephala</taxon>
        <taxon>Osteoglossomorpha</taxon>
        <taxon>Osteoglossiformes</taxon>
        <taxon>Mormyridae</taxon>
        <taxon>Paramormyrops</taxon>
    </lineage>
</organism>
<reference evidence="4" key="1">
    <citation type="submission" date="2025-08" db="UniProtKB">
        <authorList>
            <consortium name="Ensembl"/>
        </authorList>
    </citation>
    <scope>IDENTIFICATION</scope>
</reference>
<dbReference type="Ensembl" id="ENSPKIT00000028635.1">
    <property type="protein sequence ID" value="ENSPKIP00000004649.1"/>
    <property type="gene ID" value="ENSPKIG00000021660.1"/>
</dbReference>
<dbReference type="GO" id="GO:0035556">
    <property type="term" value="P:intracellular signal transduction"/>
    <property type="evidence" value="ECO:0007669"/>
    <property type="project" value="TreeGrafter"/>
</dbReference>
<dbReference type="GeneTree" id="ENSGT00940000160192"/>
<proteinExistence type="inferred from homology"/>
<reference evidence="4" key="2">
    <citation type="submission" date="2025-09" db="UniProtKB">
        <authorList>
            <consortium name="Ensembl"/>
        </authorList>
    </citation>
    <scope>IDENTIFICATION</scope>
</reference>
<dbReference type="GO" id="GO:0004864">
    <property type="term" value="F:protein phosphatase inhibitor activity"/>
    <property type="evidence" value="ECO:0007669"/>
    <property type="project" value="UniProtKB-KW"/>
</dbReference>
<evidence type="ECO:0000256" key="2">
    <source>
        <dbReference type="ARBA" id="ARBA00023272"/>
    </source>
</evidence>
<dbReference type="PANTHER" id="PTHR15417">
    <property type="entry name" value="PROTEIN PHOSPHATASE INHIBITOR AND DOPAMINE- AND CAMP-REGULATED NEURONAL PHOSPHOPROTEIN"/>
    <property type="match status" value="1"/>
</dbReference>
<dbReference type="AlphaFoldDB" id="A0A3B3QFW0"/>
<dbReference type="STRING" id="1676925.ENSPKIP00000004649"/>
<sequence length="290" mass="31792">MSRHVGAGCRRGGSTSGLVGRFPGDVALMFLHAVVPSTQLPRPPSLPVLFLLSSPSLSSSLSLSLSRSLFPCLSLSHCLPARTMEPNSPKKIQFAVPPLQNHLDPQAAEHIRRRRPTPATLVIYSDPSAAEADDKRTTGNPGEAPGAEPAPPQVDLRDYAPPTMRELQLVMEQHLQKQEDMEAGPSVGMEPSSPVTEQYCPSIGQWTNYSNPQNNGNEGYTSSLHSAEESMESSSTAGKFHVLLLFFTIKNGSSMNLHYELEIAVHEKCIPCYIPVWYSQRKIDEEIYVV</sequence>
<evidence type="ECO:0000256" key="3">
    <source>
        <dbReference type="SAM" id="MobiDB-lite"/>
    </source>
</evidence>
<feature type="region of interest" description="Disordered" evidence="3">
    <location>
        <begin position="124"/>
        <end position="158"/>
    </location>
</feature>
<dbReference type="InterPro" id="IPR008466">
    <property type="entry name" value="PPP1R1A/B/C"/>
</dbReference>
<accession>A0A3B3QFW0</accession>
<keyword evidence="5" id="KW-1185">Reference proteome</keyword>
<dbReference type="Pfam" id="PF05395">
    <property type="entry name" value="DARPP-32"/>
    <property type="match status" value="1"/>
</dbReference>
<evidence type="ECO:0000313" key="4">
    <source>
        <dbReference type="Ensembl" id="ENSPKIP00000004649.1"/>
    </source>
</evidence>
<comment type="similarity">
    <text evidence="1">Belongs to the protein phosphatase inhibitor 1 family.</text>
</comment>
<keyword evidence="2" id="KW-0650">Protein phosphatase inhibitor</keyword>
<dbReference type="Proteomes" id="UP000261540">
    <property type="component" value="Unplaced"/>
</dbReference>
<dbReference type="GO" id="GO:0005737">
    <property type="term" value="C:cytoplasm"/>
    <property type="evidence" value="ECO:0007669"/>
    <property type="project" value="TreeGrafter"/>
</dbReference>
<protein>
    <submittedName>
        <fullName evidence="4">Protein phosphatase 1, regulatory (inhibitor) subunit 1C</fullName>
    </submittedName>
</protein>